<gene>
    <name evidence="1" type="ordered locus">ZPR_4677</name>
</gene>
<dbReference type="Proteomes" id="UP000001654">
    <property type="component" value="Chromosome"/>
</dbReference>
<dbReference type="EMBL" id="CP001650">
    <property type="protein sequence ID" value="ADF54977.1"/>
    <property type="molecule type" value="Genomic_DNA"/>
</dbReference>
<reference evidence="1 2" key="1">
    <citation type="journal article" date="2010" name="BMC Genomics">
        <title>The complete genome of Zunongwangia profunda SM-A87 reveals its adaptation to the deep-sea environment and ecological role in sedimentary organic nitrogen degradation.</title>
        <authorList>
            <person name="Qin Q.L."/>
            <person name="Zhang X.Y."/>
            <person name="Wang X.M."/>
            <person name="Liu G.M."/>
            <person name="Chen X.L."/>
            <person name="Xie B.B."/>
            <person name="Dang H.Y."/>
            <person name="Zhou B.C."/>
            <person name="Yu J."/>
            <person name="Zhang Y.Z."/>
        </authorList>
    </citation>
    <scope>NUCLEOTIDE SEQUENCE [LARGE SCALE GENOMIC DNA]</scope>
    <source>
        <strain evidence="2">DSM 18752 / CCTCC AB 206139 / SM-A87</strain>
    </source>
</reference>
<evidence type="ECO:0000313" key="2">
    <source>
        <dbReference type="Proteomes" id="UP000001654"/>
    </source>
</evidence>
<dbReference type="HOGENOM" id="CLU_084690_0_0_10"/>
<dbReference type="eggNOG" id="COG3541">
    <property type="taxonomic scope" value="Bacteria"/>
</dbReference>
<dbReference type="AlphaFoldDB" id="D5BEJ2"/>
<dbReference type="KEGG" id="zpr:ZPR_4677"/>
<protein>
    <submittedName>
        <fullName evidence="1">Predicted nucleotidyltransferase</fullName>
    </submittedName>
</protein>
<name>D5BEJ2_ZUNPS</name>
<dbReference type="RefSeq" id="WP_013074036.1">
    <property type="nucleotide sequence ID" value="NC_014041.1"/>
</dbReference>
<dbReference type="PANTHER" id="PTHR34817">
    <property type="entry name" value="NUCLEOTIDYLTRANSFERASE"/>
    <property type="match status" value="1"/>
</dbReference>
<organism evidence="1 2">
    <name type="scientific">Zunongwangia profunda (strain DSM 18752 / CCTCC AB 206139 / SM-A87)</name>
    <name type="common">Wangia profunda</name>
    <dbReference type="NCBI Taxonomy" id="655815"/>
    <lineage>
        <taxon>Bacteria</taxon>
        <taxon>Pseudomonadati</taxon>
        <taxon>Bacteroidota</taxon>
        <taxon>Flavobacteriia</taxon>
        <taxon>Flavobacteriales</taxon>
        <taxon>Flavobacteriaceae</taxon>
        <taxon>Zunongwangia</taxon>
    </lineage>
</organism>
<dbReference type="PANTHER" id="PTHR34817:SF2">
    <property type="entry name" value="NUCLEOTIDYLTRANSFERASE"/>
    <property type="match status" value="1"/>
</dbReference>
<dbReference type="InterPro" id="IPR043519">
    <property type="entry name" value="NT_sf"/>
</dbReference>
<evidence type="ECO:0000313" key="1">
    <source>
        <dbReference type="EMBL" id="ADF54977.1"/>
    </source>
</evidence>
<sequence length="258" mass="30290">MEMHQKISQYLERIEQEHQIKILLACETGSRAWGFPSSDSDFDIRIIYIHPKDWYLSLTEKKDSLDFMFENNEIDITGWDIRKSLRLLQKSNPPLLERIQSPIIYKADKDFVKEIQQLATTQYSRIATIHHYLSMAKKFLDELESTESYKLKKFFYALRSAMACKWIVEKEQMPPIEFRKMLAGLPLEKQLVNRIEELIALKAVQSESYLHEGEAPLFALMHSCVERAEAQRKSLPASNGSFNELDAFFLTMVHRYDD</sequence>
<dbReference type="Pfam" id="PF10127">
    <property type="entry name" value="RlaP"/>
    <property type="match status" value="1"/>
</dbReference>
<dbReference type="SUPFAM" id="SSF81301">
    <property type="entry name" value="Nucleotidyltransferase"/>
    <property type="match status" value="1"/>
</dbReference>
<proteinExistence type="predicted"/>
<keyword evidence="2" id="KW-1185">Reference proteome</keyword>
<accession>D5BEJ2</accession>
<dbReference type="STRING" id="655815.ZPR_4677"/>
<dbReference type="GO" id="GO:0016740">
    <property type="term" value="F:transferase activity"/>
    <property type="evidence" value="ECO:0007669"/>
    <property type="project" value="UniProtKB-KW"/>
</dbReference>
<dbReference type="InterPro" id="IPR018775">
    <property type="entry name" value="RlaP"/>
</dbReference>